<dbReference type="SUPFAM" id="SSF52200">
    <property type="entry name" value="Toll/Interleukin receptor TIR domain"/>
    <property type="match status" value="1"/>
</dbReference>
<dbReference type="Gene3D" id="3.30.1330.60">
    <property type="entry name" value="OmpA-like domain"/>
    <property type="match status" value="1"/>
</dbReference>
<gene>
    <name evidence="4" type="ORF">J4D97_21005</name>
</gene>
<dbReference type="Proteomes" id="UP000670527">
    <property type="component" value="Unassembled WGS sequence"/>
</dbReference>
<dbReference type="Pfam" id="PF13676">
    <property type="entry name" value="TIR_2"/>
    <property type="match status" value="1"/>
</dbReference>
<feature type="transmembrane region" description="Helical" evidence="1">
    <location>
        <begin position="162"/>
        <end position="182"/>
    </location>
</feature>
<evidence type="ECO:0000313" key="4">
    <source>
        <dbReference type="EMBL" id="MBO3273142.1"/>
    </source>
</evidence>
<dbReference type="InterPro" id="IPR036737">
    <property type="entry name" value="OmpA-like_sf"/>
</dbReference>
<comment type="caution">
    <text evidence="4">The sequence shown here is derived from an EMBL/GenBank/DDBJ whole genome shotgun (WGS) entry which is preliminary data.</text>
</comment>
<feature type="domain" description="TIR" evidence="3">
    <location>
        <begin position="21"/>
        <end position="110"/>
    </location>
</feature>
<dbReference type="Pfam" id="PF00691">
    <property type="entry name" value="OmpA"/>
    <property type="match status" value="1"/>
</dbReference>
<evidence type="ECO:0000259" key="2">
    <source>
        <dbReference type="Pfam" id="PF00691"/>
    </source>
</evidence>
<evidence type="ECO:0000256" key="1">
    <source>
        <dbReference type="SAM" id="Phobius"/>
    </source>
</evidence>
<dbReference type="RefSeq" id="WP_208309286.1">
    <property type="nucleotide sequence ID" value="NZ_JAGETX010000025.1"/>
</dbReference>
<proteinExistence type="predicted"/>
<reference evidence="4 5" key="1">
    <citation type="submission" date="2021-03" db="EMBL/GenBank/DDBJ databases">
        <authorList>
            <person name="Kim M.K."/>
        </authorList>
    </citation>
    <scope>NUCLEOTIDE SEQUENCE [LARGE SCALE GENOMIC DNA]</scope>
    <source>
        <strain evidence="4 5">BT507</strain>
    </source>
</reference>
<accession>A0ABS3THL8</accession>
<keyword evidence="5" id="KW-1185">Reference proteome</keyword>
<evidence type="ECO:0000313" key="5">
    <source>
        <dbReference type="Proteomes" id="UP000670527"/>
    </source>
</evidence>
<feature type="domain" description="OmpA-like" evidence="2">
    <location>
        <begin position="328"/>
        <end position="431"/>
    </location>
</feature>
<name>A0ABS3THL8_9BACT</name>
<evidence type="ECO:0000259" key="3">
    <source>
        <dbReference type="Pfam" id="PF13676"/>
    </source>
</evidence>
<keyword evidence="1" id="KW-0812">Transmembrane</keyword>
<dbReference type="InterPro" id="IPR035897">
    <property type="entry name" value="Toll_tir_struct_dom_sf"/>
</dbReference>
<keyword evidence="1" id="KW-0472">Membrane</keyword>
<dbReference type="InterPro" id="IPR006665">
    <property type="entry name" value="OmpA-like"/>
</dbReference>
<keyword evidence="1" id="KW-1133">Transmembrane helix</keyword>
<organism evidence="4 5">
    <name type="scientific">Hymenobacter defluvii</name>
    <dbReference type="NCBI Taxonomy" id="2054411"/>
    <lineage>
        <taxon>Bacteria</taxon>
        <taxon>Pseudomonadati</taxon>
        <taxon>Bacteroidota</taxon>
        <taxon>Cytophagia</taxon>
        <taxon>Cytophagales</taxon>
        <taxon>Hymenobacteraceae</taxon>
        <taxon>Hymenobacter</taxon>
    </lineage>
</organism>
<dbReference type="Gene3D" id="3.40.50.10140">
    <property type="entry name" value="Toll/interleukin-1 receptor homology (TIR) domain"/>
    <property type="match status" value="1"/>
</dbReference>
<protein>
    <submittedName>
        <fullName evidence="4">TIR domain-containing protein</fullName>
    </submittedName>
</protein>
<dbReference type="EMBL" id="JAGETX010000025">
    <property type="protein sequence ID" value="MBO3273142.1"/>
    <property type="molecule type" value="Genomic_DNA"/>
</dbReference>
<dbReference type="InterPro" id="IPR000157">
    <property type="entry name" value="TIR_dom"/>
</dbReference>
<dbReference type="SUPFAM" id="SSF103088">
    <property type="entry name" value="OmpA-like"/>
    <property type="match status" value="1"/>
</dbReference>
<sequence length="446" mass="49548">MMDLSDSLAFYLRSNLRGHDFFISYSRADATAYALALAHRLDKENLTCYIDQWGALPGEKVPLTLLRKLTHCQVLLIIGSPRGLASEPMRTEIGLFAQTGRPIVPIAFGNVQQAVWSKEILGLAVTVETIESLNGAQPSEPLVARAKSSLTYTRQDKRIKRAIWTTSGLVLTLGLLIAYVSFNLKDTLRQVEKGKIQIDTIQKKRAQAEKLRERAVRDLNWTTRERDSAAAELLIATQQVTYTRATLSHTQDSLGVTTRKLQAERKNLVATQKQRDHYLATAYKRAAAATEMLATIEKGLGGLYQQPALGQCLLENVAIRPLVIYMYSDKYSLDPVGRARLDTLAACLKENLAYSVHISAHTANAWVHEGERLGSDDIGMPEKQLGTGEYSYVIGNNMASAVQNYLKTKGVSVGRMVSISYGNSKPLYSLELLNNRVEVRLVHEKP</sequence>